<dbReference type="GeneID" id="19318735"/>
<evidence type="ECO:0000313" key="8">
    <source>
        <dbReference type="Proteomes" id="UP000053664"/>
    </source>
</evidence>
<dbReference type="HOGENOM" id="CLU_667623_0_0_1"/>
<organism evidence="7 8">
    <name type="scientific">Pseudozyma flocculosa PF-1</name>
    <dbReference type="NCBI Taxonomy" id="1277687"/>
    <lineage>
        <taxon>Eukaryota</taxon>
        <taxon>Fungi</taxon>
        <taxon>Dikarya</taxon>
        <taxon>Basidiomycota</taxon>
        <taxon>Ustilaginomycotina</taxon>
        <taxon>Ustilaginomycetes</taxon>
        <taxon>Ustilaginales</taxon>
        <taxon>Ustilaginaceae</taxon>
        <taxon>Pseudozyma</taxon>
    </lineage>
</organism>
<evidence type="ECO:0000313" key="7">
    <source>
        <dbReference type="EMBL" id="EPQ27890.1"/>
    </source>
</evidence>
<dbReference type="PANTHER" id="PTHR12265:SF30">
    <property type="entry name" value="TRANSMEMBRANE PROTEIN 53"/>
    <property type="match status" value="1"/>
</dbReference>
<evidence type="ECO:0000256" key="5">
    <source>
        <dbReference type="ARBA" id="ARBA00023242"/>
    </source>
</evidence>
<evidence type="ECO:0000256" key="2">
    <source>
        <dbReference type="ARBA" id="ARBA00022692"/>
    </source>
</evidence>
<comment type="subcellular location">
    <subcellularLocation>
        <location evidence="6">Endomembrane system</location>
        <topology evidence="6">Single-pass membrane protein</topology>
    </subcellularLocation>
    <subcellularLocation>
        <location evidence="1">Nucleus membrane</location>
    </subcellularLocation>
</comment>
<evidence type="ECO:0000256" key="6">
    <source>
        <dbReference type="ARBA" id="ARBA00037847"/>
    </source>
</evidence>
<evidence type="ECO:0000256" key="3">
    <source>
        <dbReference type="ARBA" id="ARBA00022989"/>
    </source>
</evidence>
<keyword evidence="3" id="KW-1133">Transmembrane helix</keyword>
<reference evidence="7 8" key="1">
    <citation type="journal article" date="2013" name="Plant Cell">
        <title>The transition from a phytopathogenic smut ancestor to an anamorphic biocontrol agent deciphered by comparative whole-genome analysis.</title>
        <authorList>
            <person name="Lefebvre F."/>
            <person name="Joly D.L."/>
            <person name="Labbe C."/>
            <person name="Teichmann B."/>
            <person name="Linning R."/>
            <person name="Belzile F."/>
            <person name="Bakkeren G."/>
            <person name="Belanger R.R."/>
        </authorList>
    </citation>
    <scope>NUCLEOTIDE SEQUENCE [LARGE SCALE GENOMIC DNA]</scope>
    <source>
        <strain evidence="7 8">PF-1</strain>
    </source>
</reference>
<protein>
    <submittedName>
        <fullName evidence="7">Uncharacterized protein</fullName>
    </submittedName>
</protein>
<name>A0A061H797_9BASI</name>
<dbReference type="Proteomes" id="UP000053664">
    <property type="component" value="Unassembled WGS sequence"/>
</dbReference>
<keyword evidence="2" id="KW-0812">Transmembrane</keyword>
<dbReference type="Pfam" id="PF05705">
    <property type="entry name" value="DUF829"/>
    <property type="match status" value="1"/>
</dbReference>
<keyword evidence="5" id="KW-0539">Nucleus</keyword>
<evidence type="ECO:0000256" key="4">
    <source>
        <dbReference type="ARBA" id="ARBA00023136"/>
    </source>
</evidence>
<gene>
    <name evidence="7" type="ORF">PFL1_04634</name>
</gene>
<accession>A0A061H797</accession>
<keyword evidence="4" id="KW-0472">Membrane</keyword>
<evidence type="ECO:0000256" key="1">
    <source>
        <dbReference type="ARBA" id="ARBA00004126"/>
    </source>
</evidence>
<dbReference type="GO" id="GO:0031965">
    <property type="term" value="C:nuclear membrane"/>
    <property type="evidence" value="ECO:0007669"/>
    <property type="project" value="UniProtKB-SubCell"/>
</dbReference>
<dbReference type="EMBL" id="KE361637">
    <property type="protein sequence ID" value="EPQ27890.1"/>
    <property type="molecule type" value="Genomic_DNA"/>
</dbReference>
<dbReference type="InterPro" id="IPR008547">
    <property type="entry name" value="DUF829_TMEM53"/>
</dbReference>
<sequence length="437" mass="46835">MQSQPHTPAPALSAASIYTTSAAQQPASTSFSHVPAPPKATAPPPQFYPIAPSIYVSRPTDKERASQLTDIAEPLRPLDAALATSPRDVVIFGWMDAPLRLVAKYAVPYTVLFPQANVYIKLSNGKSYLSSEARRKRDLEPLVDHVCRDVAQADRDASSAPAELSTELGDSTVTLLDTSQTLADAAANADKPSSSPSQHGGLVIHSFSDGGAGNLALFLSMLPRTSSAPRVHSLIMDSSPGKSTPASGASAFTMPLAHRPALRAVVRFFVYLGLYLLKIWTRLKGQPTRAEKMRSTLNALHTWTWVTASRNTTVEAAAAAKAGAAAADEVQVPPRMYLYSKSDKLIPWRYVEEHAHHLAHSSRPGSSPRLVEMQSADAKSALASCDSGPMAVELRRWDDAPHCGIVRSDFKGYWSAVVQFHTAVLSSQASSTATGQA</sequence>
<dbReference type="KEGG" id="pfp:PFL1_04634"/>
<dbReference type="RefSeq" id="XP_007880351.1">
    <property type="nucleotide sequence ID" value="XM_007882160.1"/>
</dbReference>
<dbReference type="OrthoDB" id="77878at2759"/>
<dbReference type="AlphaFoldDB" id="A0A061H797"/>
<proteinExistence type="predicted"/>
<dbReference type="eggNOG" id="ENOG502S6B9">
    <property type="taxonomic scope" value="Eukaryota"/>
</dbReference>
<dbReference type="PANTHER" id="PTHR12265">
    <property type="entry name" value="TRANSMEMBRANE PROTEIN 53"/>
    <property type="match status" value="1"/>
</dbReference>